<name>A0A9C5ZLY3_9MUSC</name>
<dbReference type="PANTHER" id="PTHR46585">
    <property type="entry name" value="INTEGRASE CORE DOMAIN CONTAINING PROTEIN"/>
    <property type="match status" value="1"/>
</dbReference>
<keyword evidence="2" id="KW-1185">Reference proteome</keyword>
<dbReference type="InterPro" id="IPR001584">
    <property type="entry name" value="Integrase_cat-core"/>
</dbReference>
<evidence type="ECO:0000259" key="1">
    <source>
        <dbReference type="PROSITE" id="PS50994"/>
    </source>
</evidence>
<dbReference type="Pfam" id="PF00665">
    <property type="entry name" value="rve"/>
    <property type="match status" value="1"/>
</dbReference>
<proteinExistence type="predicted"/>
<protein>
    <submittedName>
        <fullName evidence="3">Uncharacterized protein LOC119643788</fullName>
    </submittedName>
</protein>
<dbReference type="PROSITE" id="PS50994">
    <property type="entry name" value="INTEGRASE"/>
    <property type="match status" value="1"/>
</dbReference>
<sequence>MDLNKDKRDIVNELHKQARKHFRRRRVVIKGIDDLWQAGLVEMISYTVQNNGYRCLLTVMATFSKKAWAMAVKNKTAQNVTNAMKRIFEKSHGKPKNMHTDDADLIISKYHDVNEKGGILNIQANYNTLQTRIKSTIDPIYFDKKRSIGSLLGFSKRKLQQGIEHYSDKTTDITNVM</sequence>
<dbReference type="SUPFAM" id="SSF53098">
    <property type="entry name" value="Ribonuclease H-like"/>
    <property type="match status" value="1"/>
</dbReference>
<dbReference type="InterPro" id="IPR036397">
    <property type="entry name" value="RNaseH_sf"/>
</dbReference>
<accession>A0A9C5ZLY3</accession>
<evidence type="ECO:0000313" key="3">
    <source>
        <dbReference type="RefSeq" id="XP_037899197.1"/>
    </source>
</evidence>
<dbReference type="GO" id="GO:0015074">
    <property type="term" value="P:DNA integration"/>
    <property type="evidence" value="ECO:0007669"/>
    <property type="project" value="InterPro"/>
</dbReference>
<dbReference type="GeneID" id="119643788"/>
<dbReference type="Proteomes" id="UP000092443">
    <property type="component" value="Unplaced"/>
</dbReference>
<dbReference type="AlphaFoldDB" id="A0A9C5ZLY3"/>
<dbReference type="Gene3D" id="3.30.420.10">
    <property type="entry name" value="Ribonuclease H-like superfamily/Ribonuclease H"/>
    <property type="match status" value="1"/>
</dbReference>
<dbReference type="KEGG" id="gfs:119643788"/>
<evidence type="ECO:0000313" key="2">
    <source>
        <dbReference type="Proteomes" id="UP000092443"/>
    </source>
</evidence>
<gene>
    <name evidence="3" type="primary">LOC119643788</name>
</gene>
<dbReference type="RefSeq" id="XP_037899197.1">
    <property type="nucleotide sequence ID" value="XM_038043269.1"/>
</dbReference>
<dbReference type="PANTHER" id="PTHR46585:SF1">
    <property type="entry name" value="CHROMO DOMAIN-CONTAINING PROTEIN"/>
    <property type="match status" value="1"/>
</dbReference>
<reference evidence="3" key="1">
    <citation type="submission" date="2025-08" db="UniProtKB">
        <authorList>
            <consortium name="RefSeq"/>
        </authorList>
    </citation>
    <scope>IDENTIFICATION</scope>
    <source>
        <tissue evidence="3">Whole body pupa</tissue>
    </source>
</reference>
<feature type="domain" description="Integrase catalytic" evidence="1">
    <location>
        <begin position="26"/>
        <end position="119"/>
    </location>
</feature>
<organism evidence="2 3">
    <name type="scientific">Glossina fuscipes</name>
    <dbReference type="NCBI Taxonomy" id="7396"/>
    <lineage>
        <taxon>Eukaryota</taxon>
        <taxon>Metazoa</taxon>
        <taxon>Ecdysozoa</taxon>
        <taxon>Arthropoda</taxon>
        <taxon>Hexapoda</taxon>
        <taxon>Insecta</taxon>
        <taxon>Pterygota</taxon>
        <taxon>Neoptera</taxon>
        <taxon>Endopterygota</taxon>
        <taxon>Diptera</taxon>
        <taxon>Brachycera</taxon>
        <taxon>Muscomorpha</taxon>
        <taxon>Hippoboscoidea</taxon>
        <taxon>Glossinidae</taxon>
        <taxon>Glossina</taxon>
    </lineage>
</organism>
<dbReference type="GO" id="GO:0003676">
    <property type="term" value="F:nucleic acid binding"/>
    <property type="evidence" value="ECO:0007669"/>
    <property type="project" value="InterPro"/>
</dbReference>
<dbReference type="InterPro" id="IPR012337">
    <property type="entry name" value="RNaseH-like_sf"/>
</dbReference>